<evidence type="ECO:0000313" key="2">
    <source>
        <dbReference type="EMBL" id="KAK2857865.1"/>
    </source>
</evidence>
<keyword evidence="3" id="KW-1185">Reference proteome</keyword>
<organism evidence="2 3">
    <name type="scientific">Tachysurus vachellii</name>
    <name type="common">Darkbarbel catfish</name>
    <name type="synonym">Pelteobagrus vachellii</name>
    <dbReference type="NCBI Taxonomy" id="175792"/>
    <lineage>
        <taxon>Eukaryota</taxon>
        <taxon>Metazoa</taxon>
        <taxon>Chordata</taxon>
        <taxon>Craniata</taxon>
        <taxon>Vertebrata</taxon>
        <taxon>Euteleostomi</taxon>
        <taxon>Actinopterygii</taxon>
        <taxon>Neopterygii</taxon>
        <taxon>Teleostei</taxon>
        <taxon>Ostariophysi</taxon>
        <taxon>Siluriformes</taxon>
        <taxon>Bagridae</taxon>
        <taxon>Tachysurus</taxon>
    </lineage>
</organism>
<feature type="domain" description="CCHC-type" evidence="1">
    <location>
        <begin position="64"/>
        <end position="77"/>
    </location>
</feature>
<dbReference type="Proteomes" id="UP001187315">
    <property type="component" value="Unassembled WGS sequence"/>
</dbReference>
<dbReference type="Gene3D" id="4.10.60.10">
    <property type="entry name" value="Zinc finger, CCHC-type"/>
    <property type="match status" value="1"/>
</dbReference>
<evidence type="ECO:0000259" key="1">
    <source>
        <dbReference type="Pfam" id="PF00098"/>
    </source>
</evidence>
<gene>
    <name evidence="2" type="ORF">Q7C36_005784</name>
</gene>
<evidence type="ECO:0000313" key="3">
    <source>
        <dbReference type="Proteomes" id="UP001187315"/>
    </source>
</evidence>
<dbReference type="AlphaFoldDB" id="A0AA88NEI2"/>
<sequence>MIVQDGTRFVKVRFTRDVPAHPHSMEMETAEGQQYCRVMHSCQVNTCQLCMSPEHLLKYCPDFKCFKCMEKGHFASDYNSVNARSALSS</sequence>
<dbReference type="Pfam" id="PF00098">
    <property type="entry name" value="zf-CCHC"/>
    <property type="match status" value="1"/>
</dbReference>
<dbReference type="GO" id="GO:0003676">
    <property type="term" value="F:nucleic acid binding"/>
    <property type="evidence" value="ECO:0007669"/>
    <property type="project" value="InterPro"/>
</dbReference>
<protein>
    <recommendedName>
        <fullName evidence="1">CCHC-type domain-containing protein</fullName>
    </recommendedName>
</protein>
<reference evidence="2" key="1">
    <citation type="submission" date="2023-08" db="EMBL/GenBank/DDBJ databases">
        <title>Pelteobagrus vachellii genome.</title>
        <authorList>
            <person name="Liu H."/>
        </authorList>
    </citation>
    <scope>NUCLEOTIDE SEQUENCE</scope>
    <source>
        <strain evidence="2">PRFRI_2022a</strain>
        <tissue evidence="2">Muscle</tissue>
    </source>
</reference>
<accession>A0AA88NEI2</accession>
<comment type="caution">
    <text evidence="2">The sequence shown here is derived from an EMBL/GenBank/DDBJ whole genome shotgun (WGS) entry which is preliminary data.</text>
</comment>
<dbReference type="InterPro" id="IPR001878">
    <property type="entry name" value="Znf_CCHC"/>
</dbReference>
<dbReference type="GO" id="GO:0008270">
    <property type="term" value="F:zinc ion binding"/>
    <property type="evidence" value="ECO:0007669"/>
    <property type="project" value="InterPro"/>
</dbReference>
<proteinExistence type="predicted"/>
<dbReference type="EMBL" id="JAVHJS010000005">
    <property type="protein sequence ID" value="KAK2857865.1"/>
    <property type="molecule type" value="Genomic_DNA"/>
</dbReference>
<name>A0AA88NEI2_TACVA</name>